<evidence type="ECO:0000313" key="1">
    <source>
        <dbReference type="EMBL" id="KTD35594.1"/>
    </source>
</evidence>
<evidence type="ECO:0000313" key="2">
    <source>
        <dbReference type="EMBL" id="STX62743.1"/>
    </source>
</evidence>
<dbReference type="STRING" id="39962.Lmor_1041"/>
<dbReference type="CDD" id="cd22744">
    <property type="entry name" value="OTU"/>
    <property type="match status" value="1"/>
</dbReference>
<accession>A0A378JVP8</accession>
<dbReference type="EMBL" id="UGOG01000001">
    <property type="protein sequence ID" value="STX62743.1"/>
    <property type="molecule type" value="Genomic_DNA"/>
</dbReference>
<dbReference type="Proteomes" id="UP000254040">
    <property type="component" value="Unassembled WGS sequence"/>
</dbReference>
<dbReference type="RefSeq" id="WP_028384668.1">
    <property type="nucleotide sequence ID" value="NZ_CAAAJG010000009.1"/>
</dbReference>
<gene>
    <name evidence="1" type="ORF">Lmor_1041</name>
    <name evidence="2" type="ORF">NCTC12239_01682</name>
</gene>
<organism evidence="2 4">
    <name type="scientific">Legionella moravica</name>
    <dbReference type="NCBI Taxonomy" id="39962"/>
    <lineage>
        <taxon>Bacteria</taxon>
        <taxon>Pseudomonadati</taxon>
        <taxon>Pseudomonadota</taxon>
        <taxon>Gammaproteobacteria</taxon>
        <taxon>Legionellales</taxon>
        <taxon>Legionellaceae</taxon>
        <taxon>Legionella</taxon>
    </lineage>
</organism>
<name>A0A378JVP8_9GAMM</name>
<keyword evidence="3" id="KW-1185">Reference proteome</keyword>
<dbReference type="EMBL" id="LNYN01000014">
    <property type="protein sequence ID" value="KTD35594.1"/>
    <property type="molecule type" value="Genomic_DNA"/>
</dbReference>
<sequence>MPNAKNKSQKITLIDDTSTFWLVEHKGIKIYAENEKVAGTVLNTLKKAEWNHWHSPLCENIILMAKESVKSGQVKIIAFDTESLQRGALGRFIYGPNVIDEIHLAATRTSGMRPLRGTIIHELTHHVLPLANRRQSTFGIEAFDHQENIRRSLCTNFQDYMKRRAIGALSIEERTVASYIFKYPRRYLGVNVMRIEHITHTMSALTISEKACWSIAPDYLKALNDYIEFEMNRKKIVPVSKMATQSTHLSEFDLLVPPRDLALPAKQPIHGPGCAMTRKELISNGLKFGGLGLLTLYGYYQSYIQAYEHYNYLESQSPILHTTIATSASLGEFAAMCSYWSFISLCAGPYLTTLGLIGSIEDSVSADSVAAHQAAVHEYRERIGKILSAEEVSQNLALYGSPFATCDDESLKTPLPRFLDEGSITPIEISLLKTVGSVINLGQQFITDTIYAKHDSALSAIGYPRPADPAKTLQASLSLQQAYHELQLRSSPSKKFKGDIISNTLQQPSQVDFTTPVQNTTAASSSNKSLSDLSGFASSDDDRFHFAPLKHWIKEYQIDPLNVANTLRPQTPLPPKLDLSFHFSPDGFQVGVTTSFGYNLPRGNFKPDSNQTPETHSWFNGNKTFSDLFGAVAVPVIEHFMDWDEKRYQEREAHAVKKQGKIITRDCEENFFGKYNRICELYNAYTEESDKNKQDALLVTLRVETNNFFPEAQNFLFQYQSYKPDTKKYQIGGHRVRYPVYNFIQNNLLPVIRSVVEEKLPQLDRSITALEAEANNFKLEEGITNAYGRYLNKEIFLDDLIKLRISNVELIINNLIVIKEALHGRDRFKVNLLIERNKYQILSLQTDIKMQQAAHDTIAGTMQLTDFNNLFEEQDAVLRNRIIFLEKINKKKGVHTDERNANNAEIAKINVQRGHNRDYKFFIQNYYLKSTCSSRFYEAFNGYLSGTMTKEVYDDIFLACQNSYLPLFSYFETQTQTQETIDQINELKSQWNNNEAHNAYIHNKDASNNYRSMYYKGCNDFLEEKIDDNKFEEKHIAYKNSLDPLSAYFEQQSQHQQEQIRKVIDKLKNINKNNDGKMIVGNSLIESEIEDTYKAYINGDLTEKEIKEKFVAYEQAFLLIPDIDKKQVSALFDILINKIETQFGINEQINTINEEKTFAVNHKIHINLQSEFNQACTIYVEGELEQKYHAYLDSFELLFSYDEKNIGEHKENKHQAFCKFIQTLITANAPNDYILSLIEQHQVYCTDERQLIISQHFRALVKKDIDELVADFKSLKKLPLEEGLEHRITTLYRLTALLDEKQLAKKNLGLLSPEEQITTLWVEIFSDTSDLLDQIKSQLSKEESGELPQLEQASDLIDQEKSQSSEELIKHYTLHSEQVARRIIEDLFYERNRKFIRQGKNVSYCDLTVDVICELVPDAIKQTLHLSDQQFANLHRVVSNSFAAISTYINQSMAQMLSDPIPAIIQKTGLPEPQALSFYNSYVAVTSGADAKPEGLEVAQGVFNKATPYVTVAKLATSIADFLLQLLYENDIKDLLDKPDFEKWLEHHFLANCAQSFSTMIGNAASAFSTAQELLSIALLLRQGPDKIDKLTYVRKLAGSLINMPYLHQMVHDLMRDRDGRISEHPLYVFYSLLIKNMQSNAGQQLICKHQDTILDGITEIFARNTFFETLANTITLEQDSIRNVWFYTRSFVNACLALANYRSLQANIISNNIKLDLEEIEDLIAQGDVSLINQKAIMLYSDLKDKLATLQNPDCLNSDLRQLYITVLFKQHLLDCFNPVQIESLPVEGDGLFESISLHCNIPVAGLRSKVALHIIKNKDYYEPLINGSFDAFISGLRNHARKDLFQEGEPPFKTVIHALSEVTGRPIIIAFNGTHPDLERQGLDAPGTIKLGDPIFLAYKQVGSTATFQYQVILLRGEAFAEAVYAKILATKSGLPQPVLSQRPKFFSTPPELKERVKRAQAAIVDEGGAPLILFMGKKSGQSG</sequence>
<proteinExistence type="predicted"/>
<dbReference type="Proteomes" id="UP000054985">
    <property type="component" value="Unassembled WGS sequence"/>
</dbReference>
<reference evidence="1 3" key="1">
    <citation type="submission" date="2015-11" db="EMBL/GenBank/DDBJ databases">
        <title>Genomic analysis of 38 Legionella species identifies large and diverse effector repertoires.</title>
        <authorList>
            <person name="Burstein D."/>
            <person name="Amaro F."/>
            <person name="Zusman T."/>
            <person name="Lifshitz Z."/>
            <person name="Cohen O."/>
            <person name="Gilbert J.A."/>
            <person name="Pupko T."/>
            <person name="Shuman H.A."/>
            <person name="Segal G."/>
        </authorList>
    </citation>
    <scope>NUCLEOTIDE SEQUENCE [LARGE SCALE GENOMIC DNA]</scope>
    <source>
        <strain evidence="1 3">ATCC 43877</strain>
    </source>
</reference>
<protein>
    <submittedName>
        <fullName evidence="2">Uncharacterized protein</fullName>
    </submittedName>
</protein>
<evidence type="ECO:0000313" key="4">
    <source>
        <dbReference type="Proteomes" id="UP000254040"/>
    </source>
</evidence>
<evidence type="ECO:0000313" key="3">
    <source>
        <dbReference type="Proteomes" id="UP000054985"/>
    </source>
</evidence>
<reference evidence="2 4" key="2">
    <citation type="submission" date="2018-06" db="EMBL/GenBank/DDBJ databases">
        <authorList>
            <consortium name="Pathogen Informatics"/>
            <person name="Doyle S."/>
        </authorList>
    </citation>
    <scope>NUCLEOTIDE SEQUENCE [LARGE SCALE GENOMIC DNA]</scope>
    <source>
        <strain evidence="2 4">NCTC12239</strain>
    </source>
</reference>
<dbReference type="OrthoDB" id="9871721at2"/>